<dbReference type="RefSeq" id="WP_213654159.1">
    <property type="nucleotide sequence ID" value="NZ_BOSL01000003.1"/>
</dbReference>
<feature type="domain" description="HTH cro/C1-type" evidence="3">
    <location>
        <begin position="8"/>
        <end position="68"/>
    </location>
</feature>
<dbReference type="EMBL" id="BOSL01000003">
    <property type="protein sequence ID" value="GIP52305.1"/>
    <property type="molecule type" value="Genomic_DNA"/>
</dbReference>
<name>A0ABQ4M8I7_9BACL</name>
<dbReference type="Proteomes" id="UP000679992">
    <property type="component" value="Unassembled WGS sequence"/>
</dbReference>
<dbReference type="PANTHER" id="PTHR34475">
    <property type="match status" value="1"/>
</dbReference>
<dbReference type="SUPFAM" id="SSF47413">
    <property type="entry name" value="lambda repressor-like DNA-binding domains"/>
    <property type="match status" value="1"/>
</dbReference>
<dbReference type="SMART" id="SM00530">
    <property type="entry name" value="HTH_XRE"/>
    <property type="match status" value="1"/>
</dbReference>
<dbReference type="Pfam" id="PF13413">
    <property type="entry name" value="HTH_25"/>
    <property type="match status" value="1"/>
</dbReference>
<keyword evidence="2" id="KW-0472">Membrane</keyword>
<feature type="region of interest" description="Disordered" evidence="1">
    <location>
        <begin position="132"/>
        <end position="218"/>
    </location>
</feature>
<evidence type="ECO:0000259" key="3">
    <source>
        <dbReference type="PROSITE" id="PS50943"/>
    </source>
</evidence>
<keyword evidence="2" id="KW-1133">Transmembrane helix</keyword>
<dbReference type="Pfam" id="PF13464">
    <property type="entry name" value="RodZ_C"/>
    <property type="match status" value="1"/>
</dbReference>
<comment type="caution">
    <text evidence="4">The sequence shown here is derived from an EMBL/GenBank/DDBJ whole genome shotgun (WGS) entry which is preliminary data.</text>
</comment>
<dbReference type="InterPro" id="IPR050400">
    <property type="entry name" value="Bact_Cytoskel_RodZ"/>
</dbReference>
<sequence>MSDLGQQLKEARLARGLSLDDVQEMTKIRKRYLEAIEAGDYKVLPGSFYVRAFIKTYAEAVGVDPDELLNEHKQHVPDVAPEPTMEPVLQKRRSSRTAERNSKWLSTTLMWSFAVLILVVIYMYFTVWGKSDEAKDNQPDQTPVTDTRSEGNGGTGNTGQNGTNAGTGNEGTAGNGTAGNNGTNGTDNGSNGTEGNGSTNTGTDTGTDTGVGTVVVAPDGKEGSTTKFLVQSAGSQPVQVVINATGKSWVEVRKGDKGGEKLYFDNTTEGEVLTYELGPEGLFIKSGASSNTTITVGDQVVTDGKNTSKIQLNLGSADAGSANGSNGLDNSTTDGTSSDGSANNAE</sequence>
<organism evidence="4 5">
    <name type="scientific">Paenibacillus vini</name>
    <dbReference type="NCBI Taxonomy" id="1476024"/>
    <lineage>
        <taxon>Bacteria</taxon>
        <taxon>Bacillati</taxon>
        <taxon>Bacillota</taxon>
        <taxon>Bacilli</taxon>
        <taxon>Bacillales</taxon>
        <taxon>Paenibacillaceae</taxon>
        <taxon>Paenibacillus</taxon>
    </lineage>
</organism>
<proteinExistence type="predicted"/>
<keyword evidence="5" id="KW-1185">Reference proteome</keyword>
<evidence type="ECO:0000313" key="4">
    <source>
        <dbReference type="EMBL" id="GIP52305.1"/>
    </source>
</evidence>
<accession>A0ABQ4M8I7</accession>
<feature type="region of interest" description="Disordered" evidence="1">
    <location>
        <begin position="315"/>
        <end position="346"/>
    </location>
</feature>
<evidence type="ECO:0000313" key="5">
    <source>
        <dbReference type="Proteomes" id="UP000679992"/>
    </source>
</evidence>
<protein>
    <recommendedName>
        <fullName evidence="3">HTH cro/C1-type domain-containing protein</fullName>
    </recommendedName>
</protein>
<gene>
    <name evidence="4" type="ORF">J42TS3_13400</name>
</gene>
<feature type="region of interest" description="Disordered" evidence="1">
    <location>
        <begin position="75"/>
        <end position="101"/>
    </location>
</feature>
<dbReference type="CDD" id="cd00093">
    <property type="entry name" value="HTH_XRE"/>
    <property type="match status" value="1"/>
</dbReference>
<feature type="compositionally biased region" description="Gly residues" evidence="1">
    <location>
        <begin position="168"/>
        <end position="179"/>
    </location>
</feature>
<dbReference type="InterPro" id="IPR025194">
    <property type="entry name" value="RodZ-like_C"/>
</dbReference>
<evidence type="ECO:0000256" key="2">
    <source>
        <dbReference type="SAM" id="Phobius"/>
    </source>
</evidence>
<feature type="transmembrane region" description="Helical" evidence="2">
    <location>
        <begin position="104"/>
        <end position="125"/>
    </location>
</feature>
<dbReference type="PANTHER" id="PTHR34475:SF1">
    <property type="entry name" value="CYTOSKELETON PROTEIN RODZ"/>
    <property type="match status" value="1"/>
</dbReference>
<reference evidence="4 5" key="1">
    <citation type="submission" date="2021-03" db="EMBL/GenBank/DDBJ databases">
        <title>Antimicrobial resistance genes in bacteria isolated from Japanese honey, and their potential for conferring macrolide and lincosamide resistance in the American foulbrood pathogen Paenibacillus larvae.</title>
        <authorList>
            <person name="Okamoto M."/>
            <person name="Kumagai M."/>
            <person name="Kanamori H."/>
            <person name="Takamatsu D."/>
        </authorList>
    </citation>
    <scope>NUCLEOTIDE SEQUENCE [LARGE SCALE GENOMIC DNA]</scope>
    <source>
        <strain evidence="4 5">J42TS3</strain>
    </source>
</reference>
<dbReference type="PROSITE" id="PS50943">
    <property type="entry name" value="HTH_CROC1"/>
    <property type="match status" value="1"/>
</dbReference>
<feature type="compositionally biased region" description="Low complexity" evidence="1">
    <location>
        <begin position="327"/>
        <end position="346"/>
    </location>
</feature>
<keyword evidence="2" id="KW-0812">Transmembrane</keyword>
<feature type="compositionally biased region" description="Low complexity" evidence="1">
    <location>
        <begin position="180"/>
        <end position="215"/>
    </location>
</feature>
<evidence type="ECO:0000256" key="1">
    <source>
        <dbReference type="SAM" id="MobiDB-lite"/>
    </source>
</evidence>
<dbReference type="InterPro" id="IPR001387">
    <property type="entry name" value="Cro/C1-type_HTH"/>
</dbReference>
<dbReference type="InterPro" id="IPR010982">
    <property type="entry name" value="Lambda_DNA-bd_dom_sf"/>
</dbReference>
<dbReference type="Gene3D" id="1.10.260.40">
    <property type="entry name" value="lambda repressor-like DNA-binding domains"/>
    <property type="match status" value="1"/>
</dbReference>